<protein>
    <recommendedName>
        <fullName evidence="1">SnoaL-like domain-containing protein</fullName>
    </recommendedName>
</protein>
<evidence type="ECO:0000313" key="3">
    <source>
        <dbReference type="Proteomes" id="UP000249304"/>
    </source>
</evidence>
<keyword evidence="3" id="KW-1185">Reference proteome</keyword>
<dbReference type="AlphaFoldDB" id="A0A2W2DRN0"/>
<organism evidence="2 3">
    <name type="scientific">Nonomuraea aridisoli</name>
    <dbReference type="NCBI Taxonomy" id="2070368"/>
    <lineage>
        <taxon>Bacteria</taxon>
        <taxon>Bacillati</taxon>
        <taxon>Actinomycetota</taxon>
        <taxon>Actinomycetes</taxon>
        <taxon>Streptosporangiales</taxon>
        <taxon>Streptosporangiaceae</taxon>
        <taxon>Nonomuraea</taxon>
    </lineage>
</organism>
<dbReference type="InterPro" id="IPR037401">
    <property type="entry name" value="SnoaL-like"/>
</dbReference>
<evidence type="ECO:0000259" key="1">
    <source>
        <dbReference type="Pfam" id="PF12680"/>
    </source>
</evidence>
<dbReference type="EMBL" id="POUD01000173">
    <property type="protein sequence ID" value="PZG12871.1"/>
    <property type="molecule type" value="Genomic_DNA"/>
</dbReference>
<comment type="caution">
    <text evidence="2">The sequence shown here is derived from an EMBL/GenBank/DDBJ whole genome shotgun (WGS) entry which is preliminary data.</text>
</comment>
<reference evidence="2 3" key="1">
    <citation type="submission" date="2018-01" db="EMBL/GenBank/DDBJ databases">
        <title>Draft genome sequence of Nonomuraea sp. KC333.</title>
        <authorList>
            <person name="Sahin N."/>
            <person name="Saygin H."/>
            <person name="Ay H."/>
        </authorList>
    </citation>
    <scope>NUCLEOTIDE SEQUENCE [LARGE SCALE GENOMIC DNA]</scope>
    <source>
        <strain evidence="2 3">KC333</strain>
    </source>
</reference>
<dbReference type="OrthoDB" id="8684708at2"/>
<dbReference type="Gene3D" id="3.10.450.50">
    <property type="match status" value="1"/>
</dbReference>
<accession>A0A2W2DRN0</accession>
<feature type="domain" description="SnoaL-like" evidence="1">
    <location>
        <begin position="11"/>
        <end position="89"/>
    </location>
</feature>
<proteinExistence type="predicted"/>
<dbReference type="Pfam" id="PF12680">
    <property type="entry name" value="SnoaL_2"/>
    <property type="match status" value="1"/>
</dbReference>
<evidence type="ECO:0000313" key="2">
    <source>
        <dbReference type="EMBL" id="PZG12871.1"/>
    </source>
</evidence>
<dbReference type="SUPFAM" id="SSF54427">
    <property type="entry name" value="NTF2-like"/>
    <property type="match status" value="1"/>
</dbReference>
<name>A0A2W2DRN0_9ACTN</name>
<gene>
    <name evidence="2" type="ORF">C1J01_31560</name>
</gene>
<dbReference type="RefSeq" id="WP_111182629.1">
    <property type="nucleotide sequence ID" value="NZ_POUD01000173.1"/>
</dbReference>
<sequence length="110" mass="12213">MTVTAAAPRVIQRYFELAPSPDGEAFLALFTADALVEDEGNEYAGIDAIRAWRAAAPLVEYTITDVELADERLVVTCTITGDFPGSPFPGLRFHFEDFDEQHVKVLRIRP</sequence>
<dbReference type="Proteomes" id="UP000249304">
    <property type="component" value="Unassembled WGS sequence"/>
</dbReference>
<dbReference type="InterPro" id="IPR032710">
    <property type="entry name" value="NTF2-like_dom_sf"/>
</dbReference>